<dbReference type="GO" id="GO:0005929">
    <property type="term" value="C:cilium"/>
    <property type="evidence" value="ECO:0007669"/>
    <property type="project" value="UniProtKB-SubCell"/>
</dbReference>
<dbReference type="Proteomes" id="UP001438707">
    <property type="component" value="Unassembled WGS sequence"/>
</dbReference>
<evidence type="ECO:0000256" key="6">
    <source>
        <dbReference type="ARBA" id="ARBA00033773"/>
    </source>
</evidence>
<dbReference type="InterPro" id="IPR043597">
    <property type="entry name" value="TPH_dom"/>
</dbReference>
<evidence type="ECO:0000256" key="3">
    <source>
        <dbReference type="ARBA" id="ARBA00023069"/>
    </source>
</evidence>
<comment type="similarity">
    <text evidence="5">Belongs to the CFAP53 family.</text>
</comment>
<evidence type="ECO:0000313" key="9">
    <source>
        <dbReference type="EMBL" id="KAK9843056.1"/>
    </source>
</evidence>
<keyword evidence="10" id="KW-1185">Reference proteome</keyword>
<feature type="coiled-coil region" evidence="7">
    <location>
        <begin position="77"/>
        <end position="226"/>
    </location>
</feature>
<feature type="domain" description="Trichohyalin-plectin-homology" evidence="8">
    <location>
        <begin position="134"/>
        <end position="461"/>
    </location>
</feature>
<sequence length="484" mass="55994">MLKLRTAPDARILKLRDYEDTLAYRKRAAQEGERLGQIAAWEEKTDERIHNTNVARIFSQLCAQREAGIDQRRRALATKLQEESQLLQLELVASEETPEQRRAKLATRARALAERKEAARVAEANARLEQQFVESCDALRQMESRKRLQLIVKQRTEQVAEKAVARQEEADAERLFDQLNMEEGRLAELRHDEDMKKARKMAAELVESLQEQVGDARAMRAEEEEERQWEVQEMKASWAAQEAAAAAKERARRAHQQQLQEEVEIFNRQKQEMDRAQAEADRQEDNRMLADALQAAAEADAKEAAAKAAVREQELRFRQHLEAAMQHEAQDTAERDALIDQALKERQAKEDALRARQDAARRKLMAEVTAAQEADISRHEAEKLQKRFRAAEVREEQEREARLEEAQAAAKKAREYQSELEHRLQIQAQIAAKAQRKQTEALACQMEQRQMAAAEAHLTNKMRMTLLATEPKQYFGRQKVDWFY</sequence>
<evidence type="ECO:0000256" key="5">
    <source>
        <dbReference type="ARBA" id="ARBA00033747"/>
    </source>
</evidence>
<name>A0AAW1SBV5_9CHLO</name>
<dbReference type="InterPro" id="IPR043596">
    <property type="entry name" value="CFAP53/TCHP"/>
</dbReference>
<keyword evidence="2 7" id="KW-0175">Coiled coil</keyword>
<feature type="coiled-coil region" evidence="7">
    <location>
        <begin position="256"/>
        <end position="293"/>
    </location>
</feature>
<organism evidence="9 10">
    <name type="scientific">Apatococcus lobatus</name>
    <dbReference type="NCBI Taxonomy" id="904363"/>
    <lineage>
        <taxon>Eukaryota</taxon>
        <taxon>Viridiplantae</taxon>
        <taxon>Chlorophyta</taxon>
        <taxon>core chlorophytes</taxon>
        <taxon>Trebouxiophyceae</taxon>
        <taxon>Chlorellales</taxon>
        <taxon>Chlorellaceae</taxon>
        <taxon>Apatococcus</taxon>
    </lineage>
</organism>
<comment type="subcellular location">
    <subcellularLocation>
        <location evidence="1">Cell projection</location>
        <location evidence="1">Cilium</location>
    </subcellularLocation>
</comment>
<evidence type="ECO:0000256" key="4">
    <source>
        <dbReference type="ARBA" id="ARBA00023273"/>
    </source>
</evidence>
<evidence type="ECO:0000313" key="10">
    <source>
        <dbReference type="Proteomes" id="UP001438707"/>
    </source>
</evidence>
<proteinExistence type="inferred from homology"/>
<evidence type="ECO:0000256" key="2">
    <source>
        <dbReference type="ARBA" id="ARBA00023054"/>
    </source>
</evidence>
<comment type="caution">
    <text evidence="9">The sequence shown here is derived from an EMBL/GenBank/DDBJ whole genome shotgun (WGS) entry which is preliminary data.</text>
</comment>
<reference evidence="9 10" key="1">
    <citation type="journal article" date="2024" name="Nat. Commun.">
        <title>Phylogenomics reveals the evolutionary origins of lichenization in chlorophyte algae.</title>
        <authorList>
            <person name="Puginier C."/>
            <person name="Libourel C."/>
            <person name="Otte J."/>
            <person name="Skaloud P."/>
            <person name="Haon M."/>
            <person name="Grisel S."/>
            <person name="Petersen M."/>
            <person name="Berrin J.G."/>
            <person name="Delaux P.M."/>
            <person name="Dal Grande F."/>
            <person name="Keller J."/>
        </authorList>
    </citation>
    <scope>NUCLEOTIDE SEQUENCE [LARGE SCALE GENOMIC DNA]</scope>
    <source>
        <strain evidence="9 10">SAG 2145</strain>
    </source>
</reference>
<keyword evidence="4" id="KW-0966">Cell projection</keyword>
<evidence type="ECO:0000256" key="1">
    <source>
        <dbReference type="ARBA" id="ARBA00004138"/>
    </source>
</evidence>
<feature type="coiled-coil region" evidence="7">
    <location>
        <begin position="381"/>
        <end position="423"/>
    </location>
</feature>
<dbReference type="PANTHER" id="PTHR31183">
    <property type="entry name" value="TRICHOPLEIN KERATIN FILAMENT-BINDING PROTEIN FAMILY MEMBER"/>
    <property type="match status" value="1"/>
</dbReference>
<dbReference type="EMBL" id="JALJOS010000002">
    <property type="protein sequence ID" value="KAK9843056.1"/>
    <property type="molecule type" value="Genomic_DNA"/>
</dbReference>
<evidence type="ECO:0000259" key="8">
    <source>
        <dbReference type="Pfam" id="PF13868"/>
    </source>
</evidence>
<evidence type="ECO:0000256" key="7">
    <source>
        <dbReference type="SAM" id="Coils"/>
    </source>
</evidence>
<accession>A0AAW1SBV5</accession>
<dbReference type="Pfam" id="PF13868">
    <property type="entry name" value="TPH"/>
    <property type="match status" value="1"/>
</dbReference>
<dbReference type="AlphaFoldDB" id="A0AAW1SBV5"/>
<gene>
    <name evidence="9" type="ORF">WJX74_006347</name>
</gene>
<keyword evidence="3" id="KW-0969">Cilium</keyword>
<dbReference type="PANTHER" id="PTHR31183:SF1">
    <property type="entry name" value="CILIA- AND FLAGELLA-ASSOCIATED PROTEIN 53"/>
    <property type="match status" value="1"/>
</dbReference>
<protein>
    <recommendedName>
        <fullName evidence="6">Cilia- and flagella-associated protein 53</fullName>
    </recommendedName>
</protein>